<dbReference type="InterPro" id="IPR001258">
    <property type="entry name" value="NHL_repeat"/>
</dbReference>
<reference evidence="4" key="1">
    <citation type="submission" date="2018-05" db="EMBL/GenBank/DDBJ databases">
        <authorList>
            <person name="Lanie J.A."/>
            <person name="Ng W.-L."/>
            <person name="Kazmierczak K.M."/>
            <person name="Andrzejewski T.M."/>
            <person name="Davidsen T.M."/>
            <person name="Wayne K.J."/>
            <person name="Tettelin H."/>
            <person name="Glass J.I."/>
            <person name="Rusch D."/>
            <person name="Podicherti R."/>
            <person name="Tsui H.-C.T."/>
            <person name="Winkler M.E."/>
        </authorList>
    </citation>
    <scope>NUCLEOTIDE SEQUENCE</scope>
</reference>
<accession>A0A381Z0K5</accession>
<name>A0A381Z0K5_9ZZZZ</name>
<dbReference type="InterPro" id="IPR011042">
    <property type="entry name" value="6-blade_b-propeller_TolB-like"/>
</dbReference>
<keyword evidence="1" id="KW-0732">Signal</keyword>
<gene>
    <name evidence="4" type="ORF">METZ01_LOCUS135256</name>
</gene>
<evidence type="ECO:0000256" key="3">
    <source>
        <dbReference type="ARBA" id="ARBA00023180"/>
    </source>
</evidence>
<protein>
    <recommendedName>
        <fullName evidence="5">6-bladed beta-propeller</fullName>
    </recommendedName>
</protein>
<dbReference type="Pfam" id="PF01436">
    <property type="entry name" value="NHL"/>
    <property type="match status" value="1"/>
</dbReference>
<dbReference type="PROSITE" id="PS51125">
    <property type="entry name" value="NHL"/>
    <property type="match status" value="2"/>
</dbReference>
<dbReference type="SUPFAM" id="SSF63829">
    <property type="entry name" value="Calcium-dependent phosphotriesterase"/>
    <property type="match status" value="1"/>
</dbReference>
<evidence type="ECO:0000313" key="4">
    <source>
        <dbReference type="EMBL" id="SVA82402.1"/>
    </source>
</evidence>
<keyword evidence="2" id="KW-0677">Repeat</keyword>
<evidence type="ECO:0008006" key="5">
    <source>
        <dbReference type="Google" id="ProtNLM"/>
    </source>
</evidence>
<organism evidence="4">
    <name type="scientific">marine metagenome</name>
    <dbReference type="NCBI Taxonomy" id="408172"/>
    <lineage>
        <taxon>unclassified sequences</taxon>
        <taxon>metagenomes</taxon>
        <taxon>ecological metagenomes</taxon>
    </lineage>
</organism>
<sequence length="407" mass="45605">MKAIFRTAFLMLCMHTAAGQVTGLPGAGFAAVPGEKGGQDITGPYDVVADWPTDIATLPGHGDWTFGTVRGVFAESPDRIFVLQVSEKPKIERPEPRNLPEVGASSVFPIERLPWRSGRGPGTMGVDRRVEHAILVFNREGKIIEEWTQWDNLVRTPHAVHINPYDEERHVWIVDDQRHAIFKFTNDGKRLVQTFGVVDEAGTDEKHLSWPTFLAWLPDGTLFVADGGASVFVEGRNARIVKFDKDGNYIMHWGSVGEPPNEMRPSYFNNVHGIAADPETRQIFVNDRDNHRIQVFTENGEFLNHWSTGDARTDIHLIVYSPDRSLWAVDRSTSKIMKYSLDGHLLYSWGAWGEFPGGMWGVHGLDVDQEGNLYAGEVDGARVQKFTPRPGANPEFLIQRLNPPTGR</sequence>
<dbReference type="Gene3D" id="2.120.10.30">
    <property type="entry name" value="TolB, C-terminal domain"/>
    <property type="match status" value="1"/>
</dbReference>
<keyword evidence="3" id="KW-0325">Glycoprotein</keyword>
<dbReference type="PANTHER" id="PTHR10680">
    <property type="entry name" value="PEPTIDYL-GLYCINE ALPHA-AMIDATING MONOOXYGENASE"/>
    <property type="match status" value="1"/>
</dbReference>
<evidence type="ECO:0000256" key="2">
    <source>
        <dbReference type="ARBA" id="ARBA00022737"/>
    </source>
</evidence>
<dbReference type="EMBL" id="UINC01019462">
    <property type="protein sequence ID" value="SVA82402.1"/>
    <property type="molecule type" value="Genomic_DNA"/>
</dbReference>
<evidence type="ECO:0000256" key="1">
    <source>
        <dbReference type="ARBA" id="ARBA00022729"/>
    </source>
</evidence>
<dbReference type="AlphaFoldDB" id="A0A381Z0K5"/>
<proteinExistence type="predicted"/>